<accession>A0ABM5N7X1</accession>
<sequence>MKLISSIIQKLQGKSLIINSLQLIFVHFTNYFLLIYHFLDSIVLKQKQVAGIVLNGIEILSKLSSEQDDTLRAFKDAFSEKYDRQFVPLGEVLDSEFGIGFPQLKMFGTVESSQIINQIDYKSEGRSRSNLNTNVEKLWVSKYEQAIRNNACEIEITDEDVIHFSSKVSKMSPTFSVITSNVNISDKEYIILTEVGCSTGINLLGRFCFANPEIKSLAMNIAQKEKEYYKNTIIAEVVHLPEKRVGNILSRPSFFDYEIDYLSGSCIEPSKQITITDLSVGVIDDEIILFSTKFNRRVIPRLSNAHNFSNDSLPVYNFLCSVQHQGIKSLFIEMGDWEKYVTYTPRIRYKNVILRLAKWVLYKSHSEMIKKESLVMFCKNWKIPKYVSITDGDNELVIDTLSNIGIDLLLDNLKNNEKTILTEWLHFSDKPTLTKLGEPFVNQTIFAFYKTVEGPKSAYISTSNIKKQFIPGSEWLYIKIYCGTQMADLLLLKITEIITDWVGQRIEKWFFVRFNDPHHHLRIRFFVNNEQDRAALIEKINQKLESIKDYLPFWKVQHDSYERELGRYGIENIELSETLFFIDSSIYSEILVKLGSFDDSSRWYLGIYHVHNWLDLFGYKLDDKLLLVEKLRESFANEFINDSSLKEKLSSLYRTERTIIDKIASGEGDMLFSYRPIKSVFKKYRSVLNKSKWFERIKKSDDLVASYLHMSINRWHISNQRLNEYIIYDVLFRSYRSLTKRNSINVKAKD</sequence>
<keyword evidence="1" id="KW-0812">Transmembrane</keyword>
<dbReference type="InterPro" id="IPR006827">
    <property type="entry name" value="Lant_deHydtase_N"/>
</dbReference>
<evidence type="ECO:0000259" key="3">
    <source>
        <dbReference type="Pfam" id="PF14028"/>
    </source>
</evidence>
<dbReference type="Pfam" id="PF14028">
    <property type="entry name" value="Lant_dehydr_C"/>
    <property type="match status" value="1"/>
</dbReference>
<feature type="domain" description="Thiopeptide-type bacteriocin biosynthesis" evidence="3">
    <location>
        <begin position="475"/>
        <end position="735"/>
    </location>
</feature>
<dbReference type="InterPro" id="IPR023809">
    <property type="entry name" value="Thiopep_bacteriocin_synth_dom"/>
</dbReference>
<reference evidence="4 5" key="1">
    <citation type="submission" date="2011-07" db="EMBL/GenBank/DDBJ databases">
        <title>The complete genome of plasmid 2 of Emticicia oligotrophica DSM 17448.</title>
        <authorList>
            <consortium name="US DOE Joint Genome Institute (JGI-PGF)"/>
            <person name="Lucas S."/>
            <person name="Han J."/>
            <person name="Lapidus A."/>
            <person name="Bruce D."/>
            <person name="Goodwin L."/>
            <person name="Pitluck S."/>
            <person name="Peters L."/>
            <person name="Kyrpides N."/>
            <person name="Mavromatis K."/>
            <person name="Ivanova N."/>
            <person name="Ovchinnikova G."/>
            <person name="Teshima H."/>
            <person name="Detter J.C."/>
            <person name="Tapia R."/>
            <person name="Han C."/>
            <person name="Land M."/>
            <person name="Hauser L."/>
            <person name="Markowitz V."/>
            <person name="Cheng J.-F."/>
            <person name="Hugenholtz P."/>
            <person name="Woyke T."/>
            <person name="Wu D."/>
            <person name="Tindall B."/>
            <person name="Pomrenke H."/>
            <person name="Brambilla E."/>
            <person name="Klenk H.-P."/>
            <person name="Eisen J.A."/>
        </authorList>
    </citation>
    <scope>NUCLEOTIDE SEQUENCE [LARGE SCALE GENOMIC DNA]</scope>
    <source>
        <strain evidence="5">DSM 17448 / GPTSA100-15</strain>
        <plasmid evidence="4 5">pEMTOL02</plasmid>
    </source>
</reference>
<dbReference type="EMBL" id="CP002963">
    <property type="protein sequence ID" value="AFK05621.1"/>
    <property type="molecule type" value="Genomic_DNA"/>
</dbReference>
<dbReference type="NCBIfam" id="TIGR03891">
    <property type="entry name" value="thiopep_ocin"/>
    <property type="match status" value="1"/>
</dbReference>
<dbReference type="Proteomes" id="UP000002875">
    <property type="component" value="Plasmid pEMTOL02"/>
</dbReference>
<keyword evidence="1" id="KW-0472">Membrane</keyword>
<organism evidence="4 5">
    <name type="scientific">Emticicia oligotrophica (strain DSM 17448 / CIP 109782 / MTCC 6937 / GPTSA100-15)</name>
    <dbReference type="NCBI Taxonomy" id="929562"/>
    <lineage>
        <taxon>Bacteria</taxon>
        <taxon>Pseudomonadati</taxon>
        <taxon>Bacteroidota</taxon>
        <taxon>Cytophagia</taxon>
        <taxon>Cytophagales</taxon>
        <taxon>Leadbetterellaceae</taxon>
        <taxon>Emticicia</taxon>
    </lineage>
</organism>
<keyword evidence="1" id="KW-1133">Transmembrane helix</keyword>
<dbReference type="Pfam" id="PF04738">
    <property type="entry name" value="Lant_dehydr_N"/>
    <property type="match status" value="1"/>
</dbReference>
<proteinExistence type="predicted"/>
<keyword evidence="4" id="KW-0614">Plasmid</keyword>
<evidence type="ECO:0000313" key="5">
    <source>
        <dbReference type="Proteomes" id="UP000002875"/>
    </source>
</evidence>
<evidence type="ECO:0000313" key="4">
    <source>
        <dbReference type="EMBL" id="AFK05621.1"/>
    </source>
</evidence>
<feature type="domain" description="Lantibiotic dehydratase N-terminal" evidence="2">
    <location>
        <begin position="48"/>
        <end position="406"/>
    </location>
</feature>
<evidence type="ECO:0000259" key="2">
    <source>
        <dbReference type="Pfam" id="PF04738"/>
    </source>
</evidence>
<evidence type="ECO:0000256" key="1">
    <source>
        <dbReference type="SAM" id="Phobius"/>
    </source>
</evidence>
<protein>
    <submittedName>
        <fullName evidence="4">Lantibiotic dehydratase domain protein</fullName>
    </submittedName>
</protein>
<keyword evidence="5" id="KW-1185">Reference proteome</keyword>
<geneLocation type="plasmid" evidence="4 5">
    <name>pEMTOL02</name>
</geneLocation>
<name>A0ABM5N7X1_EMTOG</name>
<gene>
    <name evidence="4" type="ORF">Emtol_0103</name>
</gene>
<feature type="transmembrane region" description="Helical" evidence="1">
    <location>
        <begin position="21"/>
        <end position="39"/>
    </location>
</feature>